<feature type="transmembrane region" description="Helical" evidence="1">
    <location>
        <begin position="83"/>
        <end position="102"/>
    </location>
</feature>
<evidence type="ECO:0000313" key="3">
    <source>
        <dbReference type="Proteomes" id="UP001500620"/>
    </source>
</evidence>
<keyword evidence="1" id="KW-1133">Transmembrane helix</keyword>
<keyword evidence="1" id="KW-0812">Transmembrane</keyword>
<keyword evidence="1" id="KW-0472">Membrane</keyword>
<reference evidence="3" key="1">
    <citation type="journal article" date="2019" name="Int. J. Syst. Evol. Microbiol.">
        <title>The Global Catalogue of Microorganisms (GCM) 10K type strain sequencing project: providing services to taxonomists for standard genome sequencing and annotation.</title>
        <authorList>
            <consortium name="The Broad Institute Genomics Platform"/>
            <consortium name="The Broad Institute Genome Sequencing Center for Infectious Disease"/>
            <person name="Wu L."/>
            <person name="Ma J."/>
        </authorList>
    </citation>
    <scope>NUCLEOTIDE SEQUENCE [LARGE SCALE GENOMIC DNA]</scope>
    <source>
        <strain evidence="3">JCM 17441</strain>
    </source>
</reference>
<proteinExistence type="predicted"/>
<feature type="transmembrane region" description="Helical" evidence="1">
    <location>
        <begin position="108"/>
        <end position="127"/>
    </location>
</feature>
<comment type="caution">
    <text evidence="2">The sequence shown here is derived from an EMBL/GenBank/DDBJ whole genome shotgun (WGS) entry which is preliminary data.</text>
</comment>
<sequence length="464" mass="49825">MSTPGISQLDADLQKTVRRTSYMRQLFYIVVLLVALAGQVSGAVEALGIPTIWAIPAVGALELGGIVVLANADVRRRLGERAIASRILSAAIAAFAVAFNWMAHDNKLLAGFFAGMSALGYLVWLMHTENQRRDRLRAKGDLPPTTPAYEVVGHWVRHPWLTLRAKNLAKADVRLGLYTSIAAAKAEKRKEQRTAAIAKVLHRKIRSAVDPTTADIAVAVYDLDEIALRLADGADYDGLTSLIAADLAPARLAAMTGAPAPVAPAQEPEPAPVLPARAHEPALPVIDTEEQQALPAAGDRLVTREITREQEERRAAREAVARASEAAAEADTVAPSALGGLRADLEGILPAAGQPRRARSRTAPVTHEAETVEIAEEPTLSPTPLVREGSLRNQVFQLLHDQVPANDRRDVVALTNLVGDLLDLDDVDRLTASNYVRSWKSEVDAGRRAAVNGRHLQGILPGKG</sequence>
<gene>
    <name evidence="2" type="ORF">GCM10022255_031090</name>
</gene>
<name>A0ABP8D7D7_9ACTN</name>
<evidence type="ECO:0000313" key="2">
    <source>
        <dbReference type="EMBL" id="GAA4248965.1"/>
    </source>
</evidence>
<dbReference type="Proteomes" id="UP001500620">
    <property type="component" value="Unassembled WGS sequence"/>
</dbReference>
<protein>
    <submittedName>
        <fullName evidence="2">Uncharacterized protein</fullName>
    </submittedName>
</protein>
<accession>A0ABP8D7D7</accession>
<feature type="transmembrane region" description="Helical" evidence="1">
    <location>
        <begin position="26"/>
        <end position="44"/>
    </location>
</feature>
<keyword evidence="3" id="KW-1185">Reference proteome</keyword>
<feature type="transmembrane region" description="Helical" evidence="1">
    <location>
        <begin position="50"/>
        <end position="71"/>
    </location>
</feature>
<evidence type="ECO:0000256" key="1">
    <source>
        <dbReference type="SAM" id="Phobius"/>
    </source>
</evidence>
<dbReference type="RefSeq" id="WP_345126815.1">
    <property type="nucleotide sequence ID" value="NZ_BAABAT010000006.1"/>
</dbReference>
<dbReference type="EMBL" id="BAABAT010000006">
    <property type="protein sequence ID" value="GAA4248965.1"/>
    <property type="molecule type" value="Genomic_DNA"/>
</dbReference>
<organism evidence="2 3">
    <name type="scientific">Dactylosporangium darangshiense</name>
    <dbReference type="NCBI Taxonomy" id="579108"/>
    <lineage>
        <taxon>Bacteria</taxon>
        <taxon>Bacillati</taxon>
        <taxon>Actinomycetota</taxon>
        <taxon>Actinomycetes</taxon>
        <taxon>Micromonosporales</taxon>
        <taxon>Micromonosporaceae</taxon>
        <taxon>Dactylosporangium</taxon>
    </lineage>
</organism>